<dbReference type="Gene3D" id="3.40.50.1100">
    <property type="match status" value="2"/>
</dbReference>
<dbReference type="EMBL" id="DPIY01000010">
    <property type="protein sequence ID" value="HCT58443.1"/>
    <property type="molecule type" value="Genomic_DNA"/>
</dbReference>
<name>A0A3D4VBF4_9BACT</name>
<evidence type="ECO:0000256" key="1">
    <source>
        <dbReference type="ARBA" id="ARBA00001933"/>
    </source>
</evidence>
<dbReference type="GO" id="GO:0006567">
    <property type="term" value="P:L-threonine catabolic process"/>
    <property type="evidence" value="ECO:0007669"/>
    <property type="project" value="TreeGrafter"/>
</dbReference>
<evidence type="ECO:0000259" key="4">
    <source>
        <dbReference type="Pfam" id="PF00291"/>
    </source>
</evidence>
<dbReference type="CDD" id="cd01562">
    <property type="entry name" value="Thr-dehyd"/>
    <property type="match status" value="1"/>
</dbReference>
<dbReference type="GO" id="GO:0009097">
    <property type="term" value="P:isoleucine biosynthetic process"/>
    <property type="evidence" value="ECO:0007669"/>
    <property type="project" value="TreeGrafter"/>
</dbReference>
<protein>
    <submittedName>
        <fullName evidence="5">Threonine/serine dehydratase</fullName>
    </submittedName>
</protein>
<evidence type="ECO:0000256" key="3">
    <source>
        <dbReference type="ARBA" id="ARBA00023239"/>
    </source>
</evidence>
<keyword evidence="3" id="KW-0456">Lyase</keyword>
<accession>A0A3D4VBF4</accession>
<dbReference type="PANTHER" id="PTHR48078:SF7">
    <property type="entry name" value="BLL6502 PROTEIN"/>
    <property type="match status" value="1"/>
</dbReference>
<comment type="cofactor">
    <cofactor evidence="1">
        <name>pyridoxal 5'-phosphate</name>
        <dbReference type="ChEBI" id="CHEBI:597326"/>
    </cofactor>
</comment>
<evidence type="ECO:0000313" key="5">
    <source>
        <dbReference type="EMBL" id="HCT58443.1"/>
    </source>
</evidence>
<evidence type="ECO:0000256" key="2">
    <source>
        <dbReference type="ARBA" id="ARBA00022898"/>
    </source>
</evidence>
<gene>
    <name evidence="5" type="ORF">DGD08_14660</name>
</gene>
<dbReference type="GO" id="GO:0004794">
    <property type="term" value="F:threonine deaminase activity"/>
    <property type="evidence" value="ECO:0007669"/>
    <property type="project" value="TreeGrafter"/>
</dbReference>
<dbReference type="PANTHER" id="PTHR48078">
    <property type="entry name" value="THREONINE DEHYDRATASE, MITOCHONDRIAL-RELATED"/>
    <property type="match status" value="1"/>
</dbReference>
<organism evidence="5 6">
    <name type="scientific">Gemmatimonas aurantiaca</name>
    <dbReference type="NCBI Taxonomy" id="173480"/>
    <lineage>
        <taxon>Bacteria</taxon>
        <taxon>Pseudomonadati</taxon>
        <taxon>Gemmatimonadota</taxon>
        <taxon>Gemmatimonadia</taxon>
        <taxon>Gemmatimonadales</taxon>
        <taxon>Gemmatimonadaceae</taxon>
        <taxon>Gemmatimonas</taxon>
    </lineage>
</organism>
<dbReference type="Proteomes" id="UP000264071">
    <property type="component" value="Unassembled WGS sequence"/>
</dbReference>
<dbReference type="OMA" id="DTHNLAE"/>
<evidence type="ECO:0000313" key="6">
    <source>
        <dbReference type="Proteomes" id="UP000264071"/>
    </source>
</evidence>
<dbReference type="AlphaFoldDB" id="A0A3D4VBF4"/>
<dbReference type="InterPro" id="IPR001926">
    <property type="entry name" value="TrpB-like_PALP"/>
</dbReference>
<proteinExistence type="predicted"/>
<dbReference type="GO" id="GO:0006565">
    <property type="term" value="P:L-serine catabolic process"/>
    <property type="evidence" value="ECO:0007669"/>
    <property type="project" value="TreeGrafter"/>
</dbReference>
<dbReference type="InterPro" id="IPR036052">
    <property type="entry name" value="TrpB-like_PALP_sf"/>
</dbReference>
<dbReference type="Pfam" id="PF00291">
    <property type="entry name" value="PALP"/>
    <property type="match status" value="1"/>
</dbReference>
<keyword evidence="2" id="KW-0663">Pyridoxal phosphate</keyword>
<reference evidence="5 6" key="1">
    <citation type="journal article" date="2018" name="Nat. Biotechnol.">
        <title>A standardized bacterial taxonomy based on genome phylogeny substantially revises the tree of life.</title>
        <authorList>
            <person name="Parks D.H."/>
            <person name="Chuvochina M."/>
            <person name="Waite D.W."/>
            <person name="Rinke C."/>
            <person name="Skarshewski A."/>
            <person name="Chaumeil P.A."/>
            <person name="Hugenholtz P."/>
        </authorList>
    </citation>
    <scope>NUCLEOTIDE SEQUENCE [LARGE SCALE GENOMIC DNA]</scope>
    <source>
        <strain evidence="5">UBA8844</strain>
    </source>
</reference>
<dbReference type="InterPro" id="IPR050147">
    <property type="entry name" value="Ser/Thr_Dehydratase"/>
</dbReference>
<comment type="caution">
    <text evidence="5">The sequence shown here is derived from an EMBL/GenBank/DDBJ whole genome shotgun (WGS) entry which is preliminary data.</text>
</comment>
<sequence>MYPIAYTDVLAAQDRLRPHLDPSPLRHYPLLDALVGHDIRVLVKHENHLPTGSFKVRNGTACITSLTPAEAALGVIAASTGNHGQGLAWAGAQLGVSVTICVPEGNNPEKNAAIRSYGATLLEVGARYDDAAHACATLAVEQRRTLVHSTNHREVLAGAGTMTAELLAQAPEVDAVVIALGGGSQAVGAVVAASSLKPSLEVFAVQSEGAPAQHDGWHDGHLRTGIAARTFAEGIATGSCYPLTFEALRLGLRDFVLVSEDAIAQSVRDLWRITHNLAEGSGATGLAGLRRLAPRLAGKTVAIILCGGNLDASRAAIIFNGGTPR</sequence>
<dbReference type="SUPFAM" id="SSF53686">
    <property type="entry name" value="Tryptophan synthase beta subunit-like PLP-dependent enzymes"/>
    <property type="match status" value="1"/>
</dbReference>
<feature type="domain" description="Tryptophan synthase beta chain-like PALP" evidence="4">
    <location>
        <begin position="17"/>
        <end position="307"/>
    </location>
</feature>
<dbReference type="GO" id="GO:0003941">
    <property type="term" value="F:L-serine ammonia-lyase activity"/>
    <property type="evidence" value="ECO:0007669"/>
    <property type="project" value="TreeGrafter"/>
</dbReference>